<dbReference type="AlphaFoldDB" id="A0A4R6V1M0"/>
<accession>A0A4R6V1M0</accession>
<name>A0A4R6V1M0_9ACTN</name>
<keyword evidence="1" id="KW-0812">Transmembrane</keyword>
<keyword evidence="1" id="KW-0472">Membrane</keyword>
<keyword evidence="1" id="KW-1133">Transmembrane helix</keyword>
<keyword evidence="4" id="KW-1185">Reference proteome</keyword>
<dbReference type="Proteomes" id="UP000295281">
    <property type="component" value="Unassembled WGS sequence"/>
</dbReference>
<reference evidence="3 4" key="1">
    <citation type="submission" date="2019-03" db="EMBL/GenBank/DDBJ databases">
        <title>Genomic Encyclopedia of Type Strains, Phase IV (KMG-IV): sequencing the most valuable type-strain genomes for metagenomic binning, comparative biology and taxonomic classification.</title>
        <authorList>
            <person name="Goeker M."/>
        </authorList>
    </citation>
    <scope>NUCLEOTIDE SEQUENCE [LARGE SCALE GENOMIC DNA]</scope>
    <source>
        <strain evidence="3 4">DSM 46770</strain>
    </source>
</reference>
<protein>
    <recommendedName>
        <fullName evidence="2">DUF5941 domain-containing protein</fullName>
    </recommendedName>
</protein>
<feature type="transmembrane region" description="Helical" evidence="1">
    <location>
        <begin position="65"/>
        <end position="85"/>
    </location>
</feature>
<dbReference type="Pfam" id="PF19365">
    <property type="entry name" value="DUF5941"/>
    <property type="match status" value="1"/>
</dbReference>
<organism evidence="3 4">
    <name type="scientific">Actinorugispora endophytica</name>
    <dbReference type="NCBI Taxonomy" id="1605990"/>
    <lineage>
        <taxon>Bacteria</taxon>
        <taxon>Bacillati</taxon>
        <taxon>Actinomycetota</taxon>
        <taxon>Actinomycetes</taxon>
        <taxon>Streptosporangiales</taxon>
        <taxon>Nocardiopsidaceae</taxon>
        <taxon>Actinorugispora</taxon>
    </lineage>
</organism>
<dbReference type="EMBL" id="SNYN01000009">
    <property type="protein sequence ID" value="TDQ51915.1"/>
    <property type="molecule type" value="Genomic_DNA"/>
</dbReference>
<evidence type="ECO:0000256" key="1">
    <source>
        <dbReference type="SAM" id="Phobius"/>
    </source>
</evidence>
<evidence type="ECO:0000313" key="4">
    <source>
        <dbReference type="Proteomes" id="UP000295281"/>
    </source>
</evidence>
<gene>
    <name evidence="3" type="ORF">EV190_10925</name>
</gene>
<sequence>MTPNPRPTPASGQVTTLPDLRFLRDDGHLSAGIGTLVQGALPPFLPALAGILVMGVLLATGLGDLTGITLFAPAAALLLSGVASGHPHDGRFDWIVPPLLRGAEYLYLLALGYGAGVPGPMVFALIAVVVLHHASAVRRARCGVPPSEWAMRAMLGWDGRMLVVAAGGVMGWFPFAYGLLAGYLAVVLVWESATSWLATPVTAAADGPDNESGGVDASAV</sequence>
<dbReference type="OrthoDB" id="3436331at2"/>
<comment type="caution">
    <text evidence="3">The sequence shown here is derived from an EMBL/GenBank/DDBJ whole genome shotgun (WGS) entry which is preliminary data.</text>
</comment>
<dbReference type="InterPro" id="IPR045985">
    <property type="entry name" value="DUF5941"/>
</dbReference>
<evidence type="ECO:0000313" key="3">
    <source>
        <dbReference type="EMBL" id="TDQ51915.1"/>
    </source>
</evidence>
<feature type="transmembrane region" description="Helical" evidence="1">
    <location>
        <begin position="40"/>
        <end position="58"/>
    </location>
</feature>
<proteinExistence type="predicted"/>
<feature type="transmembrane region" description="Helical" evidence="1">
    <location>
        <begin position="161"/>
        <end position="190"/>
    </location>
</feature>
<feature type="transmembrane region" description="Helical" evidence="1">
    <location>
        <begin position="105"/>
        <end position="131"/>
    </location>
</feature>
<evidence type="ECO:0000259" key="2">
    <source>
        <dbReference type="Pfam" id="PF19365"/>
    </source>
</evidence>
<feature type="domain" description="DUF5941" evidence="2">
    <location>
        <begin position="20"/>
        <end position="206"/>
    </location>
</feature>
<dbReference type="RefSeq" id="WP_133741845.1">
    <property type="nucleotide sequence ID" value="NZ_SNYN01000009.1"/>
</dbReference>